<dbReference type="PANTHER" id="PTHR12684:SF2">
    <property type="entry name" value="TRNA 2'-PHOSPHOTRANSFERASE 1"/>
    <property type="match status" value="1"/>
</dbReference>
<dbReference type="GO" id="GO:0000215">
    <property type="term" value="F:tRNA 2'-phosphotransferase activity"/>
    <property type="evidence" value="ECO:0007669"/>
    <property type="project" value="UniProtKB-EC"/>
</dbReference>
<dbReference type="Proteomes" id="UP001607302">
    <property type="component" value="Unassembled WGS sequence"/>
</dbReference>
<dbReference type="SUPFAM" id="SSF56399">
    <property type="entry name" value="ADP-ribosylation"/>
    <property type="match status" value="1"/>
</dbReference>
<evidence type="ECO:0000256" key="5">
    <source>
        <dbReference type="ARBA" id="ARBA00023027"/>
    </source>
</evidence>
<protein>
    <recommendedName>
        <fullName evidence="3">2'-phosphotransferase</fullName>
        <ecNumber evidence="3">2.7.1.160</ecNumber>
    </recommendedName>
</protein>
<dbReference type="Gene3D" id="1.10.10.970">
    <property type="entry name" value="RNA 2'-phosphotransferase, Tpt1/KptA family, N-terminal domain"/>
    <property type="match status" value="1"/>
</dbReference>
<dbReference type="InterPro" id="IPR042081">
    <property type="entry name" value="RNA_2'-PTrans_C"/>
</dbReference>
<keyword evidence="8" id="KW-1185">Reference proteome</keyword>
<dbReference type="EMBL" id="JAUDFV010000154">
    <property type="protein sequence ID" value="KAL2716793.1"/>
    <property type="molecule type" value="Genomic_DNA"/>
</dbReference>
<keyword evidence="5" id="KW-0520">NAD</keyword>
<proteinExistence type="inferred from homology"/>
<dbReference type="InterPro" id="IPR042080">
    <property type="entry name" value="RNA_2'-PTrans_N"/>
</dbReference>
<organism evidence="7 8">
    <name type="scientific">Vespula squamosa</name>
    <name type="common">Southern yellow jacket</name>
    <name type="synonym">Wasp</name>
    <dbReference type="NCBI Taxonomy" id="30214"/>
    <lineage>
        <taxon>Eukaryota</taxon>
        <taxon>Metazoa</taxon>
        <taxon>Ecdysozoa</taxon>
        <taxon>Arthropoda</taxon>
        <taxon>Hexapoda</taxon>
        <taxon>Insecta</taxon>
        <taxon>Pterygota</taxon>
        <taxon>Neoptera</taxon>
        <taxon>Endopterygota</taxon>
        <taxon>Hymenoptera</taxon>
        <taxon>Apocrita</taxon>
        <taxon>Aculeata</taxon>
        <taxon>Vespoidea</taxon>
        <taxon>Vespidae</taxon>
        <taxon>Vespinae</taxon>
        <taxon>Vespula</taxon>
    </lineage>
</organism>
<evidence type="ECO:0000256" key="4">
    <source>
        <dbReference type="ARBA" id="ARBA00022679"/>
    </source>
</evidence>
<comment type="caution">
    <text evidence="7">The sequence shown here is derived from an EMBL/GenBank/DDBJ whole genome shotgun (WGS) entry which is preliminary data.</text>
</comment>
<evidence type="ECO:0000313" key="7">
    <source>
        <dbReference type="EMBL" id="KAL2716793.1"/>
    </source>
</evidence>
<comment type="catalytic activity">
    <reaction evidence="6">
        <text>2'-phospho-[ligated tRNA] + NAD(+) = mature tRNA + ADP-alpha-D-ribose 1'',2''-cyclic phosphate + nicotinamide</text>
        <dbReference type="Rhea" id="RHEA:23324"/>
        <dbReference type="Rhea" id="RHEA-COMP:11106"/>
        <dbReference type="Rhea" id="RHEA-COMP:11107"/>
        <dbReference type="ChEBI" id="CHEBI:17154"/>
        <dbReference type="ChEBI" id="CHEBI:57540"/>
        <dbReference type="ChEBI" id="CHEBI:76596"/>
        <dbReference type="ChEBI" id="CHEBI:82883"/>
        <dbReference type="ChEBI" id="CHEBI:85027"/>
        <dbReference type="EC" id="2.7.1.160"/>
    </reaction>
</comment>
<dbReference type="InterPro" id="IPR002745">
    <property type="entry name" value="Ptrans_KptA/Tpt1"/>
</dbReference>
<dbReference type="AlphaFoldDB" id="A0ABD2A833"/>
<reference evidence="7 8" key="1">
    <citation type="journal article" date="2024" name="Ann. Entomol. Soc. Am.">
        <title>Genomic analyses of the southern and eastern yellowjacket wasps (Hymenoptera: Vespidae) reveal evolutionary signatures of social life.</title>
        <authorList>
            <person name="Catto M.A."/>
            <person name="Caine P.B."/>
            <person name="Orr S.E."/>
            <person name="Hunt B.G."/>
            <person name="Goodisman M.A.D."/>
        </authorList>
    </citation>
    <scope>NUCLEOTIDE SEQUENCE [LARGE SCALE GENOMIC DNA]</scope>
    <source>
        <strain evidence="7">233</strain>
        <tissue evidence="7">Head and thorax</tissue>
    </source>
</reference>
<dbReference type="Gene3D" id="3.20.170.30">
    <property type="match status" value="1"/>
</dbReference>
<evidence type="ECO:0000256" key="1">
    <source>
        <dbReference type="ARBA" id="ARBA00003343"/>
    </source>
</evidence>
<evidence type="ECO:0000256" key="2">
    <source>
        <dbReference type="ARBA" id="ARBA00009836"/>
    </source>
</evidence>
<dbReference type="PANTHER" id="PTHR12684">
    <property type="entry name" value="PUTATIVE PHOSPHOTRANSFERASE"/>
    <property type="match status" value="1"/>
</dbReference>
<evidence type="ECO:0000313" key="8">
    <source>
        <dbReference type="Proteomes" id="UP001607302"/>
    </source>
</evidence>
<accession>A0ABD2A833</accession>
<comment type="similarity">
    <text evidence="2">Belongs to the KptA/TPT1 family.</text>
</comment>
<evidence type="ECO:0000256" key="3">
    <source>
        <dbReference type="ARBA" id="ARBA00012007"/>
    </source>
</evidence>
<dbReference type="Pfam" id="PF01885">
    <property type="entry name" value="PTS_2-RNA"/>
    <property type="match status" value="2"/>
</dbReference>
<name>A0ABD2A833_VESSQ</name>
<evidence type="ECO:0000256" key="6">
    <source>
        <dbReference type="ARBA" id="ARBA00047949"/>
    </source>
</evidence>
<gene>
    <name evidence="7" type="ORF">V1478_014469</name>
</gene>
<dbReference type="EC" id="2.7.1.160" evidence="3"/>
<keyword evidence="4" id="KW-0808">Transferase</keyword>
<sequence length="222" mass="25556">MIWIDIGTLLDLNFLPIDLVIYLRCNWFRSSAVNPDAQVAGSNCDTRQHAPKILFVQSQTKDIVIISTNNKDYVSLSKKLSYLLRHGAIKEGLLFEADGFIPINHLLFKKLSGFTLEDIKKVVDTNEKKRFILNENNGIWKIKATQGHSINEINNLPLKPLDHVDFDIIHGLDFICGLRKSADIYIYIDFEKAKRDGLRFFESENEIILCAEWKDIEFTLNL</sequence>
<comment type="function">
    <text evidence="1">Catalyzes the last step of tRNA splicing, the transfer of the splice junction 2'-phosphate from ligated tRNA to NAD to produce ADP-ribose 1''-2'' cyclic phosphate.</text>
</comment>